<evidence type="ECO:0000313" key="2">
    <source>
        <dbReference type="Proteomes" id="UP000614216"/>
    </source>
</evidence>
<evidence type="ECO:0000313" key="1">
    <source>
        <dbReference type="EMBL" id="MBL6449961.1"/>
    </source>
</evidence>
<dbReference type="Gene3D" id="3.40.50.720">
    <property type="entry name" value="NAD(P)-binding Rossmann-like Domain"/>
    <property type="match status" value="2"/>
</dbReference>
<dbReference type="SUPFAM" id="SSF51735">
    <property type="entry name" value="NAD(P)-binding Rossmann-fold domains"/>
    <property type="match status" value="1"/>
</dbReference>
<dbReference type="GO" id="GO:0016491">
    <property type="term" value="F:oxidoreductase activity"/>
    <property type="evidence" value="ECO:0007669"/>
    <property type="project" value="TreeGrafter"/>
</dbReference>
<name>A0A937G444_9BACT</name>
<dbReference type="RefSeq" id="WP_202859508.1">
    <property type="nucleotide sequence ID" value="NZ_JAEUGD010000068.1"/>
</dbReference>
<accession>A0A937G444</accession>
<dbReference type="Proteomes" id="UP000614216">
    <property type="component" value="Unassembled WGS sequence"/>
</dbReference>
<protein>
    <submittedName>
        <fullName evidence="1">SDR family oxidoreductase</fullName>
    </submittedName>
</protein>
<proteinExistence type="predicted"/>
<keyword evidence="2" id="KW-1185">Reference proteome</keyword>
<dbReference type="Pfam" id="PF00106">
    <property type="entry name" value="adh_short"/>
    <property type="match status" value="1"/>
</dbReference>
<dbReference type="InterPro" id="IPR051468">
    <property type="entry name" value="Fungal_SecMetab_SDRs"/>
</dbReference>
<sequence>MSDETAEGKLTLQEVENCLYVLEKLVADSGQLIALPEEKRVALLKAAGMLSRPDRDEVRKRHKLSKQHQRQLVVQRDRESRAATGIRSARTASVFMAPRQITAVVEEQLEERVLSSPRNCYVCKKEYTHLHHFYDTMCKECGDFNYLKRFQTADLTGQVALITGSRLKIGYHATLMMLRAGATVVATTRFPVDSALRFSNEEDFSVWGHRLHIHGLDLRHIPSVEIFASYIEQHYDRLDILINNAAQTVRRPAGFFQHMMANESLPYGDLSDAAKMLLHKHHDCLDQLKGIGVVQGGKSSALPVSWHTNEPGVGLRASAQLSQIPYSFDQSLNVKEVFPEGQLDADLQQVDLRKTNSWRLKLGEIQTPEMLEVQLVNAVAPFVLCNRLSAMMRRDNTGQKHIVNVSAMEGKFHRFKKEDRHPHTNMAKAALNMLTHTSSSDLAKDGIYMNAVDTGWVTDEDPAELARHKENVHDFQPPLDIVDGAARVCDPFFDGINTGTHWSGKFLKDYFPIDW</sequence>
<dbReference type="Pfam" id="PF13561">
    <property type="entry name" value="adh_short_C2"/>
    <property type="match status" value="1"/>
</dbReference>
<comment type="caution">
    <text evidence="1">The sequence shown here is derived from an EMBL/GenBank/DDBJ whole genome shotgun (WGS) entry which is preliminary data.</text>
</comment>
<organism evidence="1 2">
    <name type="scientific">Fulvivirga marina</name>
    <dbReference type="NCBI Taxonomy" id="2494733"/>
    <lineage>
        <taxon>Bacteria</taxon>
        <taxon>Pseudomonadati</taxon>
        <taxon>Bacteroidota</taxon>
        <taxon>Cytophagia</taxon>
        <taxon>Cytophagales</taxon>
        <taxon>Fulvivirgaceae</taxon>
        <taxon>Fulvivirga</taxon>
    </lineage>
</organism>
<dbReference type="GO" id="GO:0005737">
    <property type="term" value="C:cytoplasm"/>
    <property type="evidence" value="ECO:0007669"/>
    <property type="project" value="TreeGrafter"/>
</dbReference>
<dbReference type="InterPro" id="IPR036291">
    <property type="entry name" value="NAD(P)-bd_dom_sf"/>
</dbReference>
<dbReference type="InterPro" id="IPR002347">
    <property type="entry name" value="SDR_fam"/>
</dbReference>
<dbReference type="CDD" id="cd05233">
    <property type="entry name" value="SDR_c"/>
    <property type="match status" value="1"/>
</dbReference>
<dbReference type="PANTHER" id="PTHR43544">
    <property type="entry name" value="SHORT-CHAIN DEHYDROGENASE/REDUCTASE"/>
    <property type="match status" value="1"/>
</dbReference>
<gene>
    <name evidence="1" type="ORF">JMN32_26850</name>
</gene>
<dbReference type="PANTHER" id="PTHR43544:SF2">
    <property type="entry name" value="OXIDOREDUCTASE"/>
    <property type="match status" value="1"/>
</dbReference>
<dbReference type="EMBL" id="JAEUGD010000068">
    <property type="protein sequence ID" value="MBL6449961.1"/>
    <property type="molecule type" value="Genomic_DNA"/>
</dbReference>
<reference evidence="1" key="1">
    <citation type="submission" date="2021-01" db="EMBL/GenBank/DDBJ databases">
        <title>Fulvivirga kasyanovii gen. nov., sp nov., a novel member of the phylum Bacteroidetes isolated from seawater in a mussel farm.</title>
        <authorList>
            <person name="Zhao L.-H."/>
            <person name="Wang Z.-J."/>
        </authorList>
    </citation>
    <scope>NUCLEOTIDE SEQUENCE</scope>
    <source>
        <strain evidence="1">29W222</strain>
    </source>
</reference>
<dbReference type="AlphaFoldDB" id="A0A937G444"/>